<reference evidence="5 6" key="1">
    <citation type="submission" date="2016-03" db="EMBL/GenBank/DDBJ databases">
        <title>Pediococcus and Lactobacillus from brewery environment - whole genome sequencing and assembly.</title>
        <authorList>
            <person name="Behr J."/>
            <person name="Geissler A.J."/>
            <person name="Vogel R.F."/>
        </authorList>
    </citation>
    <scope>NUCLEOTIDE SEQUENCE [LARGE SCALE GENOMIC DNA]</scope>
    <source>
        <strain evidence="5 6">TMW 1.1995</strain>
    </source>
</reference>
<dbReference type="GO" id="GO:0043565">
    <property type="term" value="F:sequence-specific DNA binding"/>
    <property type="evidence" value="ECO:0007669"/>
    <property type="project" value="InterPro"/>
</dbReference>
<dbReference type="InterPro" id="IPR050204">
    <property type="entry name" value="AraC_XylS_family_regulators"/>
</dbReference>
<dbReference type="Proteomes" id="UP000093267">
    <property type="component" value="Chromosome"/>
</dbReference>
<dbReference type="PANTHER" id="PTHR46796">
    <property type="entry name" value="HTH-TYPE TRANSCRIPTIONAL ACTIVATOR RHAS-RELATED"/>
    <property type="match status" value="1"/>
</dbReference>
<dbReference type="EMBL" id="CP014924">
    <property type="protein sequence ID" value="ANZ66252.1"/>
    <property type="molecule type" value="Genomic_DNA"/>
</dbReference>
<dbReference type="AlphaFoldDB" id="A0A1B2IW41"/>
<dbReference type="Gene3D" id="1.10.10.60">
    <property type="entry name" value="Homeodomain-like"/>
    <property type="match status" value="2"/>
</dbReference>
<evidence type="ECO:0000256" key="1">
    <source>
        <dbReference type="ARBA" id="ARBA00023015"/>
    </source>
</evidence>
<evidence type="ECO:0000256" key="2">
    <source>
        <dbReference type="ARBA" id="ARBA00023125"/>
    </source>
</evidence>
<dbReference type="SUPFAM" id="SSF46689">
    <property type="entry name" value="Homeodomain-like"/>
    <property type="match status" value="2"/>
</dbReference>
<evidence type="ECO:0000313" key="6">
    <source>
        <dbReference type="Proteomes" id="UP000093267"/>
    </source>
</evidence>
<evidence type="ECO:0000259" key="4">
    <source>
        <dbReference type="PROSITE" id="PS01124"/>
    </source>
</evidence>
<dbReference type="SUPFAM" id="SSF51215">
    <property type="entry name" value="Regulatory protein AraC"/>
    <property type="match status" value="1"/>
</dbReference>
<accession>A0A1B2IW41</accession>
<keyword evidence="3" id="KW-0804">Transcription</keyword>
<dbReference type="OrthoDB" id="2211832at2"/>
<dbReference type="InterPro" id="IPR018060">
    <property type="entry name" value="HTH_AraC"/>
</dbReference>
<gene>
    <name evidence="5" type="ORF">AYR63_03275</name>
</gene>
<dbReference type="PROSITE" id="PS01124">
    <property type="entry name" value="HTH_ARAC_FAMILY_2"/>
    <property type="match status" value="1"/>
</dbReference>
<dbReference type="RefSeq" id="WP_065901611.1">
    <property type="nucleotide sequence ID" value="NZ_CP014912.1"/>
</dbReference>
<dbReference type="GO" id="GO:0003700">
    <property type="term" value="F:DNA-binding transcription factor activity"/>
    <property type="evidence" value="ECO:0007669"/>
    <property type="project" value="InterPro"/>
</dbReference>
<keyword evidence="2" id="KW-0238">DNA-binding</keyword>
<dbReference type="InterPro" id="IPR009057">
    <property type="entry name" value="Homeodomain-like_sf"/>
</dbReference>
<keyword evidence="6" id="KW-1185">Reference proteome</keyword>
<dbReference type="InterPro" id="IPR014710">
    <property type="entry name" value="RmlC-like_jellyroll"/>
</dbReference>
<name>A0A1B2IW41_9LACO</name>
<dbReference type="InterPro" id="IPR037923">
    <property type="entry name" value="HTH-like"/>
</dbReference>
<dbReference type="STRING" id="240427.AYR62_15200"/>
<organism evidence="5 6">
    <name type="scientific">Secundilactobacillus paracollinoides</name>
    <dbReference type="NCBI Taxonomy" id="240427"/>
    <lineage>
        <taxon>Bacteria</taxon>
        <taxon>Bacillati</taxon>
        <taxon>Bacillota</taxon>
        <taxon>Bacilli</taxon>
        <taxon>Lactobacillales</taxon>
        <taxon>Lactobacillaceae</taxon>
        <taxon>Secundilactobacillus</taxon>
    </lineage>
</organism>
<sequence length="291" mass="33904">MAAYEHQFVYTTKKLPVLFIVHPALKNVVVHRHWHDDVELNYTISDTIDDFSIGDDHFTTSPGRILLVNSREVHGVQSKQASADGQQPAALTIVFPLPFLKDCYPSVEQIQFDLNHPDRFSNDQKRAYHELQRLLNEIMSQFGHDQNELTILKIRTYLMMIVTTLVEHFSRSKVYALPQNTEKQQRLSSITEYMYQHYQEPLKIDDIANSVHLSKEYLIRFFKQNLGTTPYQYLAYVRCQKAQSLLLHSENNLTEIAVNTGFGSLRSMNRTFEKFVHANAKNWRIKNQASQ</sequence>
<dbReference type="Gene3D" id="2.60.120.10">
    <property type="entry name" value="Jelly Rolls"/>
    <property type="match status" value="1"/>
</dbReference>
<protein>
    <recommendedName>
        <fullName evidence="4">HTH araC/xylS-type domain-containing protein</fullName>
    </recommendedName>
</protein>
<keyword evidence="1" id="KW-0805">Transcription regulation</keyword>
<dbReference type="Pfam" id="PF12833">
    <property type="entry name" value="HTH_18"/>
    <property type="match status" value="1"/>
</dbReference>
<feature type="domain" description="HTH araC/xylS-type" evidence="4">
    <location>
        <begin position="188"/>
        <end position="286"/>
    </location>
</feature>
<proteinExistence type="predicted"/>
<evidence type="ECO:0000313" key="5">
    <source>
        <dbReference type="EMBL" id="ANZ66252.1"/>
    </source>
</evidence>
<evidence type="ECO:0000256" key="3">
    <source>
        <dbReference type="ARBA" id="ARBA00023163"/>
    </source>
</evidence>
<dbReference type="SMART" id="SM00342">
    <property type="entry name" value="HTH_ARAC"/>
    <property type="match status" value="1"/>
</dbReference>